<dbReference type="AlphaFoldDB" id="A0A6L2M5Q4"/>
<evidence type="ECO:0000256" key="1">
    <source>
        <dbReference type="SAM" id="MobiDB-lite"/>
    </source>
</evidence>
<feature type="compositionally biased region" description="Basic and acidic residues" evidence="1">
    <location>
        <begin position="149"/>
        <end position="162"/>
    </location>
</feature>
<organism evidence="2">
    <name type="scientific">Tanacetum cinerariifolium</name>
    <name type="common">Dalmatian daisy</name>
    <name type="synonym">Chrysanthemum cinerariifolium</name>
    <dbReference type="NCBI Taxonomy" id="118510"/>
    <lineage>
        <taxon>Eukaryota</taxon>
        <taxon>Viridiplantae</taxon>
        <taxon>Streptophyta</taxon>
        <taxon>Embryophyta</taxon>
        <taxon>Tracheophyta</taxon>
        <taxon>Spermatophyta</taxon>
        <taxon>Magnoliopsida</taxon>
        <taxon>eudicotyledons</taxon>
        <taxon>Gunneridae</taxon>
        <taxon>Pentapetalae</taxon>
        <taxon>asterids</taxon>
        <taxon>campanulids</taxon>
        <taxon>Asterales</taxon>
        <taxon>Asteraceae</taxon>
        <taxon>Asteroideae</taxon>
        <taxon>Anthemideae</taxon>
        <taxon>Anthemidinae</taxon>
        <taxon>Tanacetum</taxon>
    </lineage>
</organism>
<sequence>MIVKLELAKYVKNSKIILVNVENGRTNVESSIFVTPKKKIAIAVDNHLRKTPIEIDSSLDVNRNLTPMCHRNLTKVWEKVSSKELSIETDDPFDDLDEILGDYANIRKEINRKDIIVHVGNNFMVENVVDYDMLYETEGVGPMGNFKEVEVDTDNETKKESVESDIEENDTRDLDYDPKHDDDEHILEDVPISMDNFNFSQDPKHDLSIVDVHKHDLDVIDYDSFGSDLDDGINSKRITQLRELRRISKAKNHGPNKYYCYLGKKFATKEIVNGRVKKHLVETKRKLILVKKDKERVGVKCEGTIPALVHFISSDTAMGKNMKAFKAKRNARDKMIGSFKEHYSMVREYAQELINQNPSTTVRIDVKQEPNPESLKRTLEGCPFPGQILTKTQVDANNEIYPVAYVISEAKSKASLCWFLNLLGEDLGKEVNYNYTFISDSQKGLIQAIASVFPSAKHRDMWLVVESRTIIILPIHKPQVGRPPKKRKKPIDELVSQRKAARVKMVQVKLVVLVNKVKLQDQLLSQGPKQGAGAKNASSQAADSS</sequence>
<name>A0A6L2M5Q4_TANCI</name>
<dbReference type="PANTHER" id="PTHR31973:SF190">
    <property type="entry name" value="MULE TRANSPOSASE DOMAIN-CONTAINING PROTEIN"/>
    <property type="match status" value="1"/>
</dbReference>
<protein>
    <submittedName>
        <fullName evidence="2">Transposase, mutator type</fullName>
    </submittedName>
</protein>
<proteinExistence type="predicted"/>
<feature type="region of interest" description="Disordered" evidence="1">
    <location>
        <begin position="149"/>
        <end position="179"/>
    </location>
</feature>
<reference evidence="2" key="1">
    <citation type="journal article" date="2019" name="Sci. Rep.">
        <title>Draft genome of Tanacetum cinerariifolium, the natural source of mosquito coil.</title>
        <authorList>
            <person name="Yamashiro T."/>
            <person name="Shiraishi A."/>
            <person name="Satake H."/>
            <person name="Nakayama K."/>
        </authorList>
    </citation>
    <scope>NUCLEOTIDE SEQUENCE</scope>
</reference>
<comment type="caution">
    <text evidence="2">The sequence shown here is derived from an EMBL/GenBank/DDBJ whole genome shotgun (WGS) entry which is preliminary data.</text>
</comment>
<gene>
    <name evidence="2" type="ORF">Tci_039970</name>
</gene>
<feature type="compositionally biased region" description="Polar residues" evidence="1">
    <location>
        <begin position="536"/>
        <end position="545"/>
    </location>
</feature>
<feature type="region of interest" description="Disordered" evidence="1">
    <location>
        <begin position="525"/>
        <end position="545"/>
    </location>
</feature>
<dbReference type="PANTHER" id="PTHR31973">
    <property type="entry name" value="POLYPROTEIN, PUTATIVE-RELATED"/>
    <property type="match status" value="1"/>
</dbReference>
<dbReference type="EMBL" id="BKCJ010005667">
    <property type="protein sequence ID" value="GEU67992.1"/>
    <property type="molecule type" value="Genomic_DNA"/>
</dbReference>
<feature type="compositionally biased region" description="Basic and acidic residues" evidence="1">
    <location>
        <begin position="169"/>
        <end position="179"/>
    </location>
</feature>
<evidence type="ECO:0000313" key="2">
    <source>
        <dbReference type="EMBL" id="GEU67992.1"/>
    </source>
</evidence>
<accession>A0A6L2M5Q4</accession>